<feature type="region of interest" description="Disordered" evidence="1">
    <location>
        <begin position="366"/>
        <end position="387"/>
    </location>
</feature>
<evidence type="ECO:0000256" key="1">
    <source>
        <dbReference type="SAM" id="MobiDB-lite"/>
    </source>
</evidence>
<dbReference type="Proteomes" id="UP000886998">
    <property type="component" value="Unassembled WGS sequence"/>
</dbReference>
<reference evidence="2" key="1">
    <citation type="submission" date="2020-08" db="EMBL/GenBank/DDBJ databases">
        <title>Multicomponent nature underlies the extraordinary mechanical properties of spider dragline silk.</title>
        <authorList>
            <person name="Kono N."/>
            <person name="Nakamura H."/>
            <person name="Mori M."/>
            <person name="Yoshida Y."/>
            <person name="Ohtoshi R."/>
            <person name="Malay A.D."/>
            <person name="Moran D.A.P."/>
            <person name="Tomita M."/>
            <person name="Numata K."/>
            <person name="Arakawa K."/>
        </authorList>
    </citation>
    <scope>NUCLEOTIDE SEQUENCE</scope>
</reference>
<evidence type="ECO:0000313" key="2">
    <source>
        <dbReference type="EMBL" id="GFY52688.1"/>
    </source>
</evidence>
<organism evidence="2 3">
    <name type="scientific">Trichonephila inaurata madagascariensis</name>
    <dbReference type="NCBI Taxonomy" id="2747483"/>
    <lineage>
        <taxon>Eukaryota</taxon>
        <taxon>Metazoa</taxon>
        <taxon>Ecdysozoa</taxon>
        <taxon>Arthropoda</taxon>
        <taxon>Chelicerata</taxon>
        <taxon>Arachnida</taxon>
        <taxon>Araneae</taxon>
        <taxon>Araneomorphae</taxon>
        <taxon>Entelegynae</taxon>
        <taxon>Araneoidea</taxon>
        <taxon>Nephilidae</taxon>
        <taxon>Trichonephila</taxon>
        <taxon>Trichonephila inaurata</taxon>
    </lineage>
</organism>
<dbReference type="EMBL" id="BMAV01008813">
    <property type="protein sequence ID" value="GFY52688.1"/>
    <property type="molecule type" value="Genomic_DNA"/>
</dbReference>
<proteinExistence type="predicted"/>
<sequence>MNSHIIPNKSCVAYIGFLFATMNIPKIDQRLVSLDKACDILDGFFKEEALKREADSAKNTTKYRKKVNECVMELVYHIQKEIELKELYITHSIYENMLEIIQGRQQEIRRAISMLQNLNEMYALELKMRKLRIEEIEKKHAEMFCLRKEPEVLMGRLQQEQKEPVICLQGDKFGSIRWQKKELARCTQRLQEGRIKSPQQLQQELKCTLQALYQRFVDITRQVEQKNAEGFLLFSQELARGANVEVRQKFKQLKKLYTEITQLLQQEQKESSLHLQPRQAELATNLEQGQEIQQYPVQPRIHFQQTQSEPVRSLYETVGALSLRQNRAGLGIRLNQKQSVPVICLQQEQVVPVICLQQDQVVPTMRSQQEEERAAMSEQQEGGPTTRLLQEDEGQTMSLQLIKADPAKHLQQEQARPVMDLQQEQSGAEVCIQKEQLAEEVLLHQEQSGAEVRLQKEQSEQDMQLEQEKQIALNC</sequence>
<dbReference type="AlphaFoldDB" id="A0A8X6XF65"/>
<gene>
    <name evidence="2" type="ORF">TNIN_16351</name>
</gene>
<comment type="caution">
    <text evidence="2">The sequence shown here is derived from an EMBL/GenBank/DDBJ whole genome shotgun (WGS) entry which is preliminary data.</text>
</comment>
<evidence type="ECO:0000313" key="3">
    <source>
        <dbReference type="Proteomes" id="UP000886998"/>
    </source>
</evidence>
<protein>
    <submittedName>
        <fullName evidence="2">Uncharacterized protein</fullName>
    </submittedName>
</protein>
<keyword evidence="3" id="KW-1185">Reference proteome</keyword>
<accession>A0A8X6XF65</accession>
<name>A0A8X6XF65_9ARAC</name>